<dbReference type="InterPro" id="IPR008014">
    <property type="entry name" value="GSK3-bd"/>
</dbReference>
<evidence type="ECO:0000313" key="4">
    <source>
        <dbReference type="Proteomes" id="UP000092461"/>
    </source>
</evidence>
<protein>
    <submittedName>
        <fullName evidence="3">Uncharacterized protein</fullName>
    </submittedName>
</protein>
<dbReference type="Proteomes" id="UP000092461">
    <property type="component" value="Unassembled WGS sequence"/>
</dbReference>
<evidence type="ECO:0000256" key="1">
    <source>
        <dbReference type="ARBA" id="ARBA00010422"/>
    </source>
</evidence>
<dbReference type="GeneID" id="129794481"/>
<dbReference type="OrthoDB" id="6381246at2759"/>
<dbReference type="EnsemblMetazoa" id="LLOJ002243-RA">
    <property type="protein sequence ID" value="LLOJ002243-PA"/>
    <property type="gene ID" value="LLOJ002243"/>
</dbReference>
<sequence length="126" mass="14629">MPSKQANDVLAVEELVHEIKENLRLKARPSHHPNRSSRPSPYHIPCRSWSDGCNDKNHHHSTGKKEVDPANIDDPYELLQALIKSNNLVKEAVRRLQLNLSPKQRYFYESDDESRSPLLRMCHLEI</sequence>
<keyword evidence="4" id="KW-1185">Reference proteome</keyword>
<evidence type="ECO:0000313" key="3">
    <source>
        <dbReference type="EnsemblMetazoa" id="LLOJ002243-PA"/>
    </source>
</evidence>
<dbReference type="RefSeq" id="XP_055691207.1">
    <property type="nucleotide sequence ID" value="XM_055835232.1"/>
</dbReference>
<dbReference type="VEuPathDB" id="VectorBase:LLONM1_011722"/>
<dbReference type="AlphaFoldDB" id="A0A1B0CD23"/>
<reference evidence="3" key="1">
    <citation type="submission" date="2020-05" db="UniProtKB">
        <authorList>
            <consortium name="EnsemblMetazoa"/>
        </authorList>
    </citation>
    <scope>IDENTIFICATION</scope>
    <source>
        <strain evidence="3">Jacobina</strain>
    </source>
</reference>
<comment type="similarity">
    <text evidence="1">Belongs to the GSK-3-binding protein family.</text>
</comment>
<dbReference type="VEuPathDB" id="VectorBase:LLOJ002243"/>
<proteinExistence type="inferred from homology"/>
<name>A0A1B0CD23_LUTLO</name>
<dbReference type="KEGG" id="lll:129794481"/>
<feature type="region of interest" description="Disordered" evidence="2">
    <location>
        <begin position="24"/>
        <end position="70"/>
    </location>
</feature>
<dbReference type="PANTHER" id="PTHR35154:SF3">
    <property type="entry name" value="GBP PROTEIN"/>
    <property type="match status" value="1"/>
</dbReference>
<dbReference type="Pfam" id="PF05350">
    <property type="entry name" value="GSK-3_bind"/>
    <property type="match status" value="1"/>
</dbReference>
<evidence type="ECO:0000256" key="2">
    <source>
        <dbReference type="SAM" id="MobiDB-lite"/>
    </source>
</evidence>
<accession>A0A1B0CD23</accession>
<dbReference type="EMBL" id="AJWK01007342">
    <property type="status" value="NOT_ANNOTATED_CDS"/>
    <property type="molecule type" value="Genomic_DNA"/>
</dbReference>
<organism evidence="3 4">
    <name type="scientific">Lutzomyia longipalpis</name>
    <name type="common">Sand fly</name>
    <dbReference type="NCBI Taxonomy" id="7200"/>
    <lineage>
        <taxon>Eukaryota</taxon>
        <taxon>Metazoa</taxon>
        <taxon>Ecdysozoa</taxon>
        <taxon>Arthropoda</taxon>
        <taxon>Hexapoda</taxon>
        <taxon>Insecta</taxon>
        <taxon>Pterygota</taxon>
        <taxon>Neoptera</taxon>
        <taxon>Endopterygota</taxon>
        <taxon>Diptera</taxon>
        <taxon>Nematocera</taxon>
        <taxon>Psychodoidea</taxon>
        <taxon>Psychodidae</taxon>
        <taxon>Lutzomyia</taxon>
        <taxon>Lutzomyia</taxon>
    </lineage>
</organism>
<dbReference type="PANTHER" id="PTHR35154">
    <property type="entry name" value="GBP PROTEIN"/>
    <property type="match status" value="1"/>
</dbReference>
<dbReference type="GO" id="GO:0005737">
    <property type="term" value="C:cytoplasm"/>
    <property type="evidence" value="ECO:0007669"/>
    <property type="project" value="TreeGrafter"/>
</dbReference>
<feature type="compositionally biased region" description="Basic residues" evidence="2">
    <location>
        <begin position="25"/>
        <end position="35"/>
    </location>
</feature>